<evidence type="ECO:0000256" key="1">
    <source>
        <dbReference type="ARBA" id="ARBA00001946"/>
    </source>
</evidence>
<feature type="domain" description="Pyruvate phosphate dikinase AMP/ATP-binding" evidence="11">
    <location>
        <begin position="61"/>
        <end position="297"/>
    </location>
</feature>
<name>A0A381Q890_9ZZZZ</name>
<dbReference type="AlphaFoldDB" id="A0A381Q890"/>
<dbReference type="Gene3D" id="3.30.1490.20">
    <property type="entry name" value="ATP-grasp fold, A domain"/>
    <property type="match status" value="1"/>
</dbReference>
<dbReference type="InterPro" id="IPR015813">
    <property type="entry name" value="Pyrv/PenolPyrv_kinase-like_dom"/>
</dbReference>
<dbReference type="PROSITE" id="PS00370">
    <property type="entry name" value="PEP_ENZYMES_PHOS_SITE"/>
    <property type="match status" value="1"/>
</dbReference>
<feature type="domain" description="PEP-utilising enzyme C-terminal" evidence="12">
    <location>
        <begin position="533"/>
        <end position="913"/>
    </location>
</feature>
<evidence type="ECO:0000256" key="9">
    <source>
        <dbReference type="ARBA" id="ARBA00022842"/>
    </source>
</evidence>
<dbReference type="EC" id="2.7.9.1" evidence="3"/>
<keyword evidence="7" id="KW-0418">Kinase</keyword>
<dbReference type="SUPFAM" id="SSF56059">
    <property type="entry name" value="Glutathione synthetase ATP-binding domain-like"/>
    <property type="match status" value="1"/>
</dbReference>
<evidence type="ECO:0000256" key="3">
    <source>
        <dbReference type="ARBA" id="ARBA00011994"/>
    </source>
</evidence>
<evidence type="ECO:0000259" key="12">
    <source>
        <dbReference type="Pfam" id="PF02896"/>
    </source>
</evidence>
<keyword evidence="9" id="KW-0460">Magnesium</keyword>
<evidence type="ECO:0000256" key="7">
    <source>
        <dbReference type="ARBA" id="ARBA00022777"/>
    </source>
</evidence>
<organism evidence="13">
    <name type="scientific">marine metagenome</name>
    <dbReference type="NCBI Taxonomy" id="408172"/>
    <lineage>
        <taxon>unclassified sequences</taxon>
        <taxon>metagenomes</taxon>
        <taxon>ecological metagenomes</taxon>
    </lineage>
</organism>
<dbReference type="SUPFAM" id="SSF51621">
    <property type="entry name" value="Phosphoenolpyruvate/pyruvate domain"/>
    <property type="match status" value="1"/>
</dbReference>
<evidence type="ECO:0000256" key="5">
    <source>
        <dbReference type="ARBA" id="ARBA00022723"/>
    </source>
</evidence>
<proteinExistence type="inferred from homology"/>
<evidence type="ECO:0000313" key="13">
    <source>
        <dbReference type="EMBL" id="SUZ75250.1"/>
    </source>
</evidence>
<evidence type="ECO:0000259" key="10">
    <source>
        <dbReference type="Pfam" id="PF00391"/>
    </source>
</evidence>
<evidence type="ECO:0000256" key="4">
    <source>
        <dbReference type="ARBA" id="ARBA00022679"/>
    </source>
</evidence>
<dbReference type="PIRSF" id="PIRSF000853">
    <property type="entry name" value="PPDK"/>
    <property type="match status" value="1"/>
</dbReference>
<dbReference type="InterPro" id="IPR010121">
    <property type="entry name" value="Pyruvate_phosphate_dikinase"/>
</dbReference>
<accession>A0A381Q890</accession>
<dbReference type="InterPro" id="IPR023151">
    <property type="entry name" value="PEP_util_CS"/>
</dbReference>
<evidence type="ECO:0000256" key="6">
    <source>
        <dbReference type="ARBA" id="ARBA00022741"/>
    </source>
</evidence>
<dbReference type="PANTHER" id="PTHR22931:SF9">
    <property type="entry name" value="PYRUVATE, PHOSPHATE DIKINASE 1, CHLOROPLASTIC"/>
    <property type="match status" value="1"/>
</dbReference>
<dbReference type="NCBIfam" id="NF004531">
    <property type="entry name" value="PRK05878.1"/>
    <property type="match status" value="1"/>
</dbReference>
<dbReference type="Gene3D" id="3.50.30.10">
    <property type="entry name" value="Phosphohistidine domain"/>
    <property type="match status" value="1"/>
</dbReference>
<dbReference type="InterPro" id="IPR000121">
    <property type="entry name" value="PEP_util_C"/>
</dbReference>
<protein>
    <recommendedName>
        <fullName evidence="3">pyruvate, phosphate dikinase</fullName>
        <ecNumber evidence="3">2.7.9.1</ecNumber>
    </recommendedName>
</protein>
<dbReference type="GO" id="GO:0046872">
    <property type="term" value="F:metal ion binding"/>
    <property type="evidence" value="ECO:0007669"/>
    <property type="project" value="UniProtKB-KW"/>
</dbReference>
<dbReference type="GO" id="GO:0016301">
    <property type="term" value="F:kinase activity"/>
    <property type="evidence" value="ECO:0007669"/>
    <property type="project" value="UniProtKB-KW"/>
</dbReference>
<dbReference type="Gene3D" id="1.20.80.30">
    <property type="match status" value="1"/>
</dbReference>
<dbReference type="InterPro" id="IPR018274">
    <property type="entry name" value="PEP_util_AS"/>
</dbReference>
<dbReference type="EMBL" id="UINC01001238">
    <property type="protein sequence ID" value="SUZ75250.1"/>
    <property type="molecule type" value="Genomic_DNA"/>
</dbReference>
<feature type="domain" description="PEP-utilising enzyme mobile" evidence="10">
    <location>
        <begin position="433"/>
        <end position="512"/>
    </location>
</feature>
<feature type="domain" description="Pyruvate phosphate dikinase AMP/ATP-binding" evidence="11">
    <location>
        <begin position="310"/>
        <end position="361"/>
    </location>
</feature>
<keyword evidence="8" id="KW-0067">ATP-binding</keyword>
<dbReference type="Pfam" id="PF01326">
    <property type="entry name" value="PPDK_N"/>
    <property type="match status" value="2"/>
</dbReference>
<dbReference type="InterPro" id="IPR008279">
    <property type="entry name" value="PEP-util_enz_mobile_dom"/>
</dbReference>
<comment type="cofactor">
    <cofactor evidence="1">
        <name>Mg(2+)</name>
        <dbReference type="ChEBI" id="CHEBI:18420"/>
    </cofactor>
</comment>
<dbReference type="InterPro" id="IPR013815">
    <property type="entry name" value="ATP_grasp_subdomain_1"/>
</dbReference>
<dbReference type="Gene3D" id="3.20.20.60">
    <property type="entry name" value="Phosphoenolpyruvate-binding domains"/>
    <property type="match status" value="1"/>
</dbReference>
<dbReference type="Pfam" id="PF00391">
    <property type="entry name" value="PEP-utilizers"/>
    <property type="match status" value="1"/>
</dbReference>
<dbReference type="InterPro" id="IPR002192">
    <property type="entry name" value="PPDK_AMP/ATP-bd"/>
</dbReference>
<keyword evidence="6" id="KW-0547">Nucleotide-binding</keyword>
<dbReference type="PANTHER" id="PTHR22931">
    <property type="entry name" value="PHOSPHOENOLPYRUVATE DIKINASE-RELATED"/>
    <property type="match status" value="1"/>
</dbReference>
<dbReference type="NCBIfam" id="TIGR01828">
    <property type="entry name" value="pyru_phos_dikin"/>
    <property type="match status" value="1"/>
</dbReference>
<evidence type="ECO:0000259" key="11">
    <source>
        <dbReference type="Pfam" id="PF01326"/>
    </source>
</evidence>
<gene>
    <name evidence="13" type="ORF">METZ01_LOCUS28104</name>
</gene>
<dbReference type="GO" id="GO:0005524">
    <property type="term" value="F:ATP binding"/>
    <property type="evidence" value="ECO:0007669"/>
    <property type="project" value="UniProtKB-KW"/>
</dbReference>
<keyword evidence="5" id="KW-0479">Metal-binding</keyword>
<dbReference type="GO" id="GO:0050242">
    <property type="term" value="F:pyruvate, phosphate dikinase activity"/>
    <property type="evidence" value="ECO:0007669"/>
    <property type="project" value="UniProtKB-EC"/>
</dbReference>
<dbReference type="Pfam" id="PF02896">
    <property type="entry name" value="PEP-utilizers_C"/>
    <property type="match status" value="1"/>
</dbReference>
<evidence type="ECO:0000256" key="2">
    <source>
        <dbReference type="ARBA" id="ARBA00007837"/>
    </source>
</evidence>
<dbReference type="InterPro" id="IPR036637">
    <property type="entry name" value="Phosphohistidine_dom_sf"/>
</dbReference>
<dbReference type="Gene3D" id="1.10.189.10">
    <property type="entry name" value="Pyruvate Phosphate Dikinase, domain 2"/>
    <property type="match status" value="1"/>
</dbReference>
<sequence length="919" mass="100232">MTIQAPDTLKFVYRFDEGNASMGDLLGGKGRNLCEMVQLGLPVPPGFVISTQVCRDYLTKQQTIPEGLEESIKENIHLLERSIGRNFGSTSSPLLVSVRSGARVSMPGMMDTILNLGINDQIVEGLASMMGDSRPAYDAYRRFIQIYSEVVMDVDPEPFERVLAEHKAKAGVTLDHQLSTEQLRELVTDFKQVTIEAAGSKPPSDPWEQLMTAVEAVFRSWNTPRAIFYRDHNKIEHDMGTAVTIMAMVFGNLGPTSGTGVLFTRNPSTGKKQVYGEFLTNAQGEDVVAGVRTPEPISSLQDVMPEIYGQLMELGGDLENHYSDMQDMEFTIENSRLFLLQTRNAKRTALSAVRTAVDMAHEGLITQDQALLRVDAEEISNLLVPQFSDDLDNDESENRFLARGAPASPGAASGTVCFDANKAAQLAAAGVAVILVRPETKPDDIHGITAAVGVVTSRGGVTSHAAVVTRGLGKPCIVGCEGIQIDLEAGLFTAGDRTVKEGEHISMDGASGSVYLGELATVNTRLEDLPEANELLGWADDTRELGVMANADTPSDATQALNMGAEGVGLCRTEHMFLDPIRLPSVRQMLLNAEAAEAWRRENNDRVFRAENETDASQAVKDFYEALEQVRDLQTGDFSGILQVMGPRPVIIRLLDAPLHEFLPPYETLLIELMELRHVGAALEEQEKKETFLHLVDSLRESNPMLGHRGCRLGLSFPAIYRMQVEAIITAGALLVKEGLDVSPEIMIPLTVDVEEMHRLREDLSLVASNVQERLGVKVHYKFGTMIETPRAALTAGEIAKESEFFSFGTNDLTQMVFGFSRDDAEGKFLRRYVDEGVLPNDPFASIDPQGVGALVKIGVDAGRRERPNLEIGICGEHGGDPASVAFCHEVGLDYVSCSPFRVPVARLAAAQAALTSNN</sequence>
<evidence type="ECO:0000256" key="8">
    <source>
        <dbReference type="ARBA" id="ARBA00022840"/>
    </source>
</evidence>
<keyword evidence="4" id="KW-0808">Transferase</keyword>
<dbReference type="SUPFAM" id="SSF52009">
    <property type="entry name" value="Phosphohistidine domain"/>
    <property type="match status" value="1"/>
</dbReference>
<dbReference type="Gene3D" id="3.30.470.20">
    <property type="entry name" value="ATP-grasp fold, B domain"/>
    <property type="match status" value="1"/>
</dbReference>
<reference evidence="13" key="1">
    <citation type="submission" date="2018-05" db="EMBL/GenBank/DDBJ databases">
        <authorList>
            <person name="Lanie J.A."/>
            <person name="Ng W.-L."/>
            <person name="Kazmierczak K.M."/>
            <person name="Andrzejewski T.M."/>
            <person name="Davidsen T.M."/>
            <person name="Wayne K.J."/>
            <person name="Tettelin H."/>
            <person name="Glass J.I."/>
            <person name="Rusch D."/>
            <person name="Podicherti R."/>
            <person name="Tsui H.-C.T."/>
            <person name="Winkler M.E."/>
        </authorList>
    </citation>
    <scope>NUCLEOTIDE SEQUENCE</scope>
</reference>
<comment type="similarity">
    <text evidence="2">Belongs to the PEP-utilizing enzyme family.</text>
</comment>
<dbReference type="InterPro" id="IPR040442">
    <property type="entry name" value="Pyrv_kinase-like_dom_sf"/>
</dbReference>
<dbReference type="PROSITE" id="PS00742">
    <property type="entry name" value="PEP_ENZYMES_2"/>
    <property type="match status" value="1"/>
</dbReference>